<dbReference type="SMART" id="SM00382">
    <property type="entry name" value="AAA"/>
    <property type="match status" value="1"/>
</dbReference>
<dbReference type="InterPro" id="IPR052026">
    <property type="entry name" value="ExeA_AAA_ATPase_DNA-bind"/>
</dbReference>
<evidence type="ECO:0000259" key="1">
    <source>
        <dbReference type="SMART" id="SM00382"/>
    </source>
</evidence>
<dbReference type="InterPro" id="IPR003593">
    <property type="entry name" value="AAA+_ATPase"/>
</dbReference>
<proteinExistence type="predicted"/>
<dbReference type="GO" id="GO:0016887">
    <property type="term" value="F:ATP hydrolysis activity"/>
    <property type="evidence" value="ECO:0007669"/>
    <property type="project" value="InterPro"/>
</dbReference>
<gene>
    <name evidence="2" type="ORF">HMPREF0636_1108</name>
</gene>
<dbReference type="Gene3D" id="3.40.50.300">
    <property type="entry name" value="P-loop containing nucleotide triphosphate hydrolases"/>
    <property type="match status" value="1"/>
</dbReference>
<comment type="caution">
    <text evidence="2">The sequence shown here is derived from an EMBL/GenBank/DDBJ whole genome shotgun (WGS) entry which is preliminary data.</text>
</comment>
<dbReference type="SUPFAM" id="SSF52540">
    <property type="entry name" value="P-loop containing nucleoside triphosphate hydrolases"/>
    <property type="match status" value="1"/>
</dbReference>
<dbReference type="InterPro" id="IPR049945">
    <property type="entry name" value="AAA_22"/>
</dbReference>
<feature type="domain" description="AAA+ ATPase" evidence="1">
    <location>
        <begin position="89"/>
        <end position="271"/>
    </location>
</feature>
<name>Z4X0E6_9PORP</name>
<sequence>MAIKEQELIAARLREYCQKQGGQNKAANTLKGVSSATISKILSGSWETIAEGMWHNISKQIGLSSEGWTIVRTAVYEELTELLECAQADSQVMAIVGSAGCGKSATIRQYTTTHKEVVSITCSEYQNRTSWLSAVMEAMGLDPRGMSVAEKIGAVVRKLRQADKPLLILDEADKMSDQVLYFFISIYNELEDHCGVILSATQYLDKRLQKGLRTGRKGYEEVYSRIGRQCVQLSALSPEDIALVCVANGVTGDRRVRKISDEAQCDLRRVKRAVWREHQLAEDAQ</sequence>
<dbReference type="EMBL" id="JDFF01000008">
    <property type="protein sequence ID" value="EWC93159.1"/>
    <property type="molecule type" value="Genomic_DNA"/>
</dbReference>
<dbReference type="AlphaFoldDB" id="Z4X0E6"/>
<dbReference type="InterPro" id="IPR027417">
    <property type="entry name" value="P-loop_NTPase"/>
</dbReference>
<dbReference type="Proteomes" id="UP000023482">
    <property type="component" value="Unassembled WGS sequence"/>
</dbReference>
<dbReference type="PATRIC" id="fig|887901.3.peg.266"/>
<organism evidence="2 3">
    <name type="scientific">Porphyromonas catoniae ATCC 51270</name>
    <dbReference type="NCBI Taxonomy" id="887901"/>
    <lineage>
        <taxon>Bacteria</taxon>
        <taxon>Pseudomonadati</taxon>
        <taxon>Bacteroidota</taxon>
        <taxon>Bacteroidia</taxon>
        <taxon>Bacteroidales</taxon>
        <taxon>Porphyromonadaceae</taxon>
        <taxon>Porphyromonas</taxon>
    </lineage>
</organism>
<reference evidence="2 3" key="1">
    <citation type="submission" date="2014-01" db="EMBL/GenBank/DDBJ databases">
        <authorList>
            <person name="Durkin A.S."/>
            <person name="McCorrison J."/>
            <person name="Torralba M."/>
            <person name="Gillis M."/>
            <person name="Haft D.H."/>
            <person name="Methe B."/>
            <person name="Sutton G."/>
            <person name="Nelson K.E."/>
        </authorList>
    </citation>
    <scope>NUCLEOTIDE SEQUENCE [LARGE SCALE GENOMIC DNA]</scope>
    <source>
        <strain evidence="2 3">ATCC 51270</strain>
    </source>
</reference>
<dbReference type="PANTHER" id="PTHR35894">
    <property type="entry name" value="GENERAL SECRETION PATHWAY PROTEIN A-RELATED"/>
    <property type="match status" value="1"/>
</dbReference>
<evidence type="ECO:0000313" key="2">
    <source>
        <dbReference type="EMBL" id="EWC93159.1"/>
    </source>
</evidence>
<dbReference type="OrthoDB" id="1426482at2"/>
<dbReference type="PANTHER" id="PTHR35894:SF5">
    <property type="entry name" value="MU-LIKE PROPHAGE FLUMU DNA TRANSPOSITION PROTEIN B"/>
    <property type="match status" value="1"/>
</dbReference>
<evidence type="ECO:0000313" key="3">
    <source>
        <dbReference type="Proteomes" id="UP000023482"/>
    </source>
</evidence>
<keyword evidence="3" id="KW-1185">Reference proteome</keyword>
<accession>Z4X0E6</accession>
<dbReference type="Pfam" id="PF13401">
    <property type="entry name" value="AAA_22"/>
    <property type="match status" value="1"/>
</dbReference>
<protein>
    <submittedName>
        <fullName evidence="2">AAA domain protein</fullName>
    </submittedName>
</protein>